<feature type="region of interest" description="Disordered" evidence="1">
    <location>
        <begin position="1048"/>
        <end position="1068"/>
    </location>
</feature>
<proteinExistence type="predicted"/>
<dbReference type="PANTHER" id="PTHR32063:SF0">
    <property type="entry name" value="SWARMING MOTILITY PROTEIN SWRC"/>
    <property type="match status" value="1"/>
</dbReference>
<dbReference type="OrthoDB" id="9798415at2"/>
<keyword evidence="4" id="KW-1185">Reference proteome</keyword>
<dbReference type="Gene3D" id="3.30.70.1430">
    <property type="entry name" value="Multidrug efflux transporter AcrB pore domain"/>
    <property type="match status" value="2"/>
</dbReference>
<feature type="transmembrane region" description="Helical" evidence="2">
    <location>
        <begin position="12"/>
        <end position="33"/>
    </location>
</feature>
<evidence type="ECO:0000256" key="2">
    <source>
        <dbReference type="SAM" id="Phobius"/>
    </source>
</evidence>
<accession>A0A0H2MDG8</accession>
<dbReference type="SUPFAM" id="SSF82714">
    <property type="entry name" value="Multidrug efflux transporter AcrB TolC docking domain, DN and DC subdomains"/>
    <property type="match status" value="2"/>
</dbReference>
<dbReference type="EMBL" id="LAQL01000008">
    <property type="protein sequence ID" value="KLN60271.1"/>
    <property type="molecule type" value="Genomic_DNA"/>
</dbReference>
<dbReference type="GO" id="GO:0005886">
    <property type="term" value="C:plasma membrane"/>
    <property type="evidence" value="ECO:0007669"/>
    <property type="project" value="TreeGrafter"/>
</dbReference>
<feature type="transmembrane region" description="Helical" evidence="2">
    <location>
        <begin position="966"/>
        <end position="987"/>
    </location>
</feature>
<evidence type="ECO:0000313" key="3">
    <source>
        <dbReference type="EMBL" id="KLN60271.1"/>
    </source>
</evidence>
<feature type="transmembrane region" description="Helical" evidence="2">
    <location>
        <begin position="917"/>
        <end position="945"/>
    </location>
</feature>
<dbReference type="Pfam" id="PF00873">
    <property type="entry name" value="ACR_tran"/>
    <property type="match status" value="1"/>
</dbReference>
<evidence type="ECO:0000313" key="4">
    <source>
        <dbReference type="Proteomes" id="UP000035444"/>
    </source>
</evidence>
<dbReference type="PRINTS" id="PR00702">
    <property type="entry name" value="ACRIFLAVINRP"/>
</dbReference>
<feature type="transmembrane region" description="Helical" evidence="2">
    <location>
        <begin position="864"/>
        <end position="881"/>
    </location>
</feature>
<dbReference type="RefSeq" id="WP_047764802.1">
    <property type="nucleotide sequence ID" value="NZ_LAQL01000008.1"/>
</dbReference>
<gene>
    <name evidence="3" type="ORF">WH96_13930</name>
</gene>
<dbReference type="PATRIC" id="fig|1489064.4.peg.4131"/>
<dbReference type="PANTHER" id="PTHR32063">
    <property type="match status" value="1"/>
</dbReference>
<dbReference type="Gene3D" id="3.30.2090.10">
    <property type="entry name" value="Multidrug efflux transporter AcrB TolC docking domain, DN and DC subdomains"/>
    <property type="match status" value="2"/>
</dbReference>
<dbReference type="InterPro" id="IPR001036">
    <property type="entry name" value="Acrflvin-R"/>
</dbReference>
<dbReference type="Proteomes" id="UP000035444">
    <property type="component" value="Unassembled WGS sequence"/>
</dbReference>
<comment type="caution">
    <text evidence="3">The sequence shown here is derived from an EMBL/GenBank/DDBJ whole genome shotgun (WGS) entry which is preliminary data.</text>
</comment>
<feature type="transmembrane region" description="Helical" evidence="2">
    <location>
        <begin position="336"/>
        <end position="353"/>
    </location>
</feature>
<organism evidence="3 4">
    <name type="scientific">Kiloniella spongiae</name>
    <dbReference type="NCBI Taxonomy" id="1489064"/>
    <lineage>
        <taxon>Bacteria</taxon>
        <taxon>Pseudomonadati</taxon>
        <taxon>Pseudomonadota</taxon>
        <taxon>Alphaproteobacteria</taxon>
        <taxon>Rhodospirillales</taxon>
        <taxon>Kiloniellaceae</taxon>
        <taxon>Kiloniella</taxon>
    </lineage>
</organism>
<dbReference type="Gene3D" id="3.30.70.1320">
    <property type="entry name" value="Multidrug efflux transporter AcrB pore domain like"/>
    <property type="match status" value="1"/>
</dbReference>
<name>A0A0H2MDG8_9PROT</name>
<keyword evidence="2" id="KW-1133">Transmembrane helix</keyword>
<dbReference type="STRING" id="1489064.WH96_13930"/>
<dbReference type="InterPro" id="IPR027463">
    <property type="entry name" value="AcrB_DN_DC_subdom"/>
</dbReference>
<protein>
    <submittedName>
        <fullName evidence="3">Acriflavin resistance protein</fullName>
    </submittedName>
</protein>
<feature type="transmembrane region" description="Helical" evidence="2">
    <location>
        <begin position="1007"/>
        <end position="1032"/>
    </location>
</feature>
<feature type="transmembrane region" description="Helical" evidence="2">
    <location>
        <begin position="358"/>
        <end position="377"/>
    </location>
</feature>
<feature type="transmembrane region" description="Helical" evidence="2">
    <location>
        <begin position="383"/>
        <end position="407"/>
    </location>
</feature>
<feature type="transmembrane region" description="Helical" evidence="2">
    <location>
        <begin position="428"/>
        <end position="452"/>
    </location>
</feature>
<dbReference type="AlphaFoldDB" id="A0A0H2MDG8"/>
<sequence>MTNIISGALGRSRTVILGLILILIAGAVSYVAIPKEDNPDITIPIIYVSMHHEGISPVDAERLLLKPMEKELRSIEGVKEMSSSSFLGGGNVVMEFEAGSDIDLALTDVREKVDIAKAELPDDADEPTVHEVNLSLFPILVVNLSGDIPERALLAIAKNLQNKLEAIPNVLEAKLVGDRDELIEIVVDPLILESYNLDANDIITAVGKSNLVVAAGSLDTGQGRFSIQVPGLFEDTTDILNMPVKVNGDAVVRVKDIGILRKTFKDTTEYARVNNKPALTMEISKRTGTNIIETIEQVRAVVSQQQALWPNGIDVSYSQDQSTGIRTMLQDLQNNVLSAIILVMIVVVAALGFRSSILVGIAIPGSFLASIMILHAAGLTVNVVVLFSLILSVGMLVDGAIVVTEFADRKMSEGLHRREAYKQASLRMAWPIIASTATTLAAFAPLIFWPGIMGEFMKFMPITLIATLSASLVMALIVVPTIGGLIGKAGGAADKKSMENLAASESGNLNVVTGFTGLYIKLMHLVLKIPGVIATLTFASLIGVIMLYSNFGKGVEFFPDIEPDNAVLQVRAQGNMSIDERDHLVGQVEQIVLDLQNEKHELHSIYVSTNADSTTSSNQPEDVIGNIQLEFTDWFNRRPADEILADIRARTAVLGGISVEPRKEEKGPSSGKPIQIEIASIEPSLVYPWATKVANHLREANGFVDIEDGLPVPGIEWRIDVDRAQAAKFGADIALIGSYIRMITNGMKLGSYRPDDSDEEIDLVVRLPRSNRNIEHLDQIKIQTNVGLIPISNFITRTAAPKVGVINRVDGQRVATVKSDIAPGILADDKVKELTEWMASQELDSRVTIQFKGENEDQKESQDFLVKAFGIALFMIAIILVTQFNSFYSAFLILSAVIMSTIGVLIGLLITDQPFGIVMSGIGVIALAGIVVNNNIVLIDTFDYVSTKFKNQKEAIIRTGAQRLRPVMLTTITTILGLMPMVLATNIDLINRTIQVGAPSTQWWTQLATAIAFGLCFATILTLVITPSLLMVRVNSRNLVKRIKARFKKDDNSSEPPVSDNEKAIPAE</sequence>
<keyword evidence="2" id="KW-0812">Transmembrane</keyword>
<reference evidence="3 4" key="1">
    <citation type="submission" date="2015-03" db="EMBL/GenBank/DDBJ databases">
        <title>Genome Sequence of Kiloniella spongiae MEBiC09566, isolated from a marine sponge.</title>
        <authorList>
            <person name="Shao Z."/>
            <person name="Wang L."/>
            <person name="Li X."/>
        </authorList>
    </citation>
    <scope>NUCLEOTIDE SEQUENCE [LARGE SCALE GENOMIC DNA]</scope>
    <source>
        <strain evidence="3 4">MEBiC09566</strain>
    </source>
</reference>
<dbReference type="SUPFAM" id="SSF82866">
    <property type="entry name" value="Multidrug efflux transporter AcrB transmembrane domain"/>
    <property type="match status" value="2"/>
</dbReference>
<dbReference type="Gene3D" id="1.20.1640.10">
    <property type="entry name" value="Multidrug efflux transporter AcrB transmembrane domain"/>
    <property type="match status" value="2"/>
</dbReference>
<feature type="transmembrane region" description="Helical" evidence="2">
    <location>
        <begin position="525"/>
        <end position="548"/>
    </location>
</feature>
<evidence type="ECO:0000256" key="1">
    <source>
        <dbReference type="SAM" id="MobiDB-lite"/>
    </source>
</evidence>
<keyword evidence="2" id="KW-0472">Membrane</keyword>
<dbReference type="Gene3D" id="3.30.70.1440">
    <property type="entry name" value="Multidrug efflux transporter AcrB pore domain"/>
    <property type="match status" value="1"/>
</dbReference>
<dbReference type="SUPFAM" id="SSF82693">
    <property type="entry name" value="Multidrug efflux transporter AcrB pore domain, PN1, PN2, PC1 and PC2 subdomains"/>
    <property type="match status" value="2"/>
</dbReference>
<feature type="transmembrane region" description="Helical" evidence="2">
    <location>
        <begin position="888"/>
        <end position="911"/>
    </location>
</feature>
<feature type="transmembrane region" description="Helical" evidence="2">
    <location>
        <begin position="464"/>
        <end position="486"/>
    </location>
</feature>
<dbReference type="GO" id="GO:0042910">
    <property type="term" value="F:xenobiotic transmembrane transporter activity"/>
    <property type="evidence" value="ECO:0007669"/>
    <property type="project" value="TreeGrafter"/>
</dbReference>